<dbReference type="Gene3D" id="3.40.50.720">
    <property type="entry name" value="NAD(P)-binding Rossmann-like Domain"/>
    <property type="match status" value="1"/>
</dbReference>
<dbReference type="Gene3D" id="3.30.300.30">
    <property type="match status" value="1"/>
</dbReference>
<dbReference type="CDD" id="cd05930">
    <property type="entry name" value="A_NRPS"/>
    <property type="match status" value="1"/>
</dbReference>
<dbReference type="InterPro" id="IPR013120">
    <property type="entry name" value="FAR_NAD-bd"/>
</dbReference>
<dbReference type="Gene3D" id="3.40.50.12780">
    <property type="entry name" value="N-terminal domain of ligase-like"/>
    <property type="match status" value="1"/>
</dbReference>
<evidence type="ECO:0000313" key="4">
    <source>
        <dbReference type="EMBL" id="GIF82322.1"/>
    </source>
</evidence>
<dbReference type="InterPro" id="IPR010071">
    <property type="entry name" value="AA_adenyl_dom"/>
</dbReference>
<dbReference type="PROSITE" id="PS50075">
    <property type="entry name" value="CARRIER"/>
    <property type="match status" value="1"/>
</dbReference>
<dbReference type="Gene3D" id="1.10.1200.10">
    <property type="entry name" value="ACP-like"/>
    <property type="match status" value="1"/>
</dbReference>
<dbReference type="SUPFAM" id="SSF47336">
    <property type="entry name" value="ACP-like"/>
    <property type="match status" value="1"/>
</dbReference>
<evidence type="ECO:0000256" key="1">
    <source>
        <dbReference type="ARBA" id="ARBA00022450"/>
    </source>
</evidence>
<dbReference type="Pfam" id="PF00501">
    <property type="entry name" value="AMP-binding"/>
    <property type="match status" value="1"/>
</dbReference>
<dbReference type="InterPro" id="IPR045851">
    <property type="entry name" value="AMP-bd_C_sf"/>
</dbReference>
<dbReference type="NCBIfam" id="TIGR01733">
    <property type="entry name" value="AA-adenyl-dom"/>
    <property type="match status" value="1"/>
</dbReference>
<organism evidence="4 5">
    <name type="scientific">Catellatospora bangladeshensis</name>
    <dbReference type="NCBI Taxonomy" id="310355"/>
    <lineage>
        <taxon>Bacteria</taxon>
        <taxon>Bacillati</taxon>
        <taxon>Actinomycetota</taxon>
        <taxon>Actinomycetes</taxon>
        <taxon>Micromonosporales</taxon>
        <taxon>Micromonosporaceae</taxon>
        <taxon>Catellatospora</taxon>
    </lineage>
</organism>
<dbReference type="Pfam" id="PF07993">
    <property type="entry name" value="NAD_binding_4"/>
    <property type="match status" value="1"/>
</dbReference>
<sequence>MDAVTRELVLGAYAGSAYDDGPFQAIPSMIEEQAGRRPDRPALTYQRRTLSYRDVDELANGLGGQLRDLGVTRGDVVPVLLANGLEMPIAYLALMKLAAAFVPLDPAWPADRLRATIGALRPRLVLCADPAAVPEELRGLALPLDVDQISRAPEGLGTPATADDLCYGIFTSGTTGEPKCALNLHAGLTNRFRFMTRYFAATGDEVVLQNSKHTFDSSVWQLFWPLTTGARCVIPAQGEFLDLEHTIATIAEHRITMTDFVPSIFNLLVTIVDRDRRSLAKISTLRQLIVGGEEISPRMAHRLGALLPDLRITNGYGPTEASIGMIFHPVSADDGDVIPLGRPIDNCYAVIVDDELRPLPPGTPGEIVIGGVCLGRGYLDDPVRTAEVFVRNPFPELPGPLLYRTGDLGHVDDRGRFFFHGRKDSQVKIAGVRIELGEIEAAAASCPELRECRVLVHTADGGRSLAIFAAGDERLTEASLRAHLREVLPRTMLPRHYVVLPELPLTGNGKVDRRALSGMLARRLARELPEPATLADRVLHVLRIALGQPGLGGEDDFFRSGGDSLQALAAVTELARETGTDIGVQDLIDAPTAAALTDLVWRRSGDADPGVRDGTLALADAAVPADLLIRDGGPFAEPRVVLLTGATGFVGARLAYELLSGTELEIVCLCRAAGDADALARVTAALAGQGLWEPRFAPRLSAYAGDLARPRLGLRDEVWDHLAEACDTVLHNGAMVNFLYDYRAHRTANVLGTQELLRLAMTGRVKPIHHISTLGALEAEAALHTRPLPEDVDVPAVQPPIGGYSLSKLVAERLLAEARRRGAPVTVYRLGEIMPAADNGWPNRRALTHLLLSAFHRLKMSPAVPMRSDYTPVDYAARRVVAGLRDPRAAGGTLHVFHPESVSYPELPARGVATWSTVDCRTFVAGLREAAGDTSDWELSTLLALLRLPDGADEATLARRFGGLLTDNPVLFGNDACQALAQRWGLSDEPLHGSMAAYHRWLSGPGALPAPRDPMPPGDAVPLHPAAF</sequence>
<keyword evidence="2" id="KW-0597">Phosphoprotein</keyword>
<dbReference type="InterPro" id="IPR042099">
    <property type="entry name" value="ANL_N_sf"/>
</dbReference>
<dbReference type="NCBIfam" id="TIGR01746">
    <property type="entry name" value="Thioester-redct"/>
    <property type="match status" value="1"/>
</dbReference>
<evidence type="ECO:0000256" key="2">
    <source>
        <dbReference type="ARBA" id="ARBA00022553"/>
    </source>
</evidence>
<dbReference type="PANTHER" id="PTHR44845:SF6">
    <property type="entry name" value="BETA-ALANINE-ACTIVATING ENZYME"/>
    <property type="match status" value="1"/>
</dbReference>
<dbReference type="RefSeq" id="WP_203747339.1">
    <property type="nucleotide sequence ID" value="NZ_BONF01000019.1"/>
</dbReference>
<dbReference type="InterPro" id="IPR010080">
    <property type="entry name" value="Thioester_reductase-like_dom"/>
</dbReference>
<dbReference type="Pfam" id="PF13193">
    <property type="entry name" value="AMP-binding_C"/>
    <property type="match status" value="1"/>
</dbReference>
<dbReference type="InterPro" id="IPR006162">
    <property type="entry name" value="Ppantetheine_attach_site"/>
</dbReference>
<dbReference type="InterPro" id="IPR009081">
    <property type="entry name" value="PP-bd_ACP"/>
</dbReference>
<dbReference type="SUPFAM" id="SSF56801">
    <property type="entry name" value="Acetyl-CoA synthetase-like"/>
    <property type="match status" value="1"/>
</dbReference>
<dbReference type="EMBL" id="BONF01000019">
    <property type="protein sequence ID" value="GIF82322.1"/>
    <property type="molecule type" value="Genomic_DNA"/>
</dbReference>
<protein>
    <recommendedName>
        <fullName evidence="3">Carrier domain-containing protein</fullName>
    </recommendedName>
</protein>
<dbReference type="GO" id="GO:0031177">
    <property type="term" value="F:phosphopantetheine binding"/>
    <property type="evidence" value="ECO:0007669"/>
    <property type="project" value="InterPro"/>
</dbReference>
<feature type="domain" description="Carrier" evidence="3">
    <location>
        <begin position="525"/>
        <end position="604"/>
    </location>
</feature>
<evidence type="ECO:0000313" key="5">
    <source>
        <dbReference type="Proteomes" id="UP000601223"/>
    </source>
</evidence>
<dbReference type="PANTHER" id="PTHR44845">
    <property type="entry name" value="CARRIER DOMAIN-CONTAINING PROTEIN"/>
    <property type="match status" value="1"/>
</dbReference>
<dbReference type="AlphaFoldDB" id="A0A8J3JCG1"/>
<dbReference type="SMART" id="SM00823">
    <property type="entry name" value="PKS_PP"/>
    <property type="match status" value="1"/>
</dbReference>
<name>A0A8J3JCG1_9ACTN</name>
<dbReference type="SUPFAM" id="SSF51735">
    <property type="entry name" value="NAD(P)-binding Rossmann-fold domains"/>
    <property type="match status" value="1"/>
</dbReference>
<dbReference type="CDD" id="cd05235">
    <property type="entry name" value="SDR_e1"/>
    <property type="match status" value="1"/>
</dbReference>
<keyword evidence="1" id="KW-0596">Phosphopantetheine</keyword>
<dbReference type="Proteomes" id="UP000601223">
    <property type="component" value="Unassembled WGS sequence"/>
</dbReference>
<accession>A0A8J3JCG1</accession>
<gene>
    <name evidence="4" type="ORF">Cba03nite_36710</name>
</gene>
<dbReference type="InterPro" id="IPR020806">
    <property type="entry name" value="PKS_PP-bd"/>
</dbReference>
<reference evidence="4 5" key="1">
    <citation type="submission" date="2021-01" db="EMBL/GenBank/DDBJ databases">
        <title>Whole genome shotgun sequence of Catellatospora bangladeshensis NBRC 107357.</title>
        <authorList>
            <person name="Komaki H."/>
            <person name="Tamura T."/>
        </authorList>
    </citation>
    <scope>NUCLEOTIDE SEQUENCE [LARGE SCALE GENOMIC DNA]</scope>
    <source>
        <strain evidence="4 5">NBRC 107357</strain>
    </source>
</reference>
<proteinExistence type="predicted"/>
<dbReference type="InterPro" id="IPR000873">
    <property type="entry name" value="AMP-dep_synth/lig_dom"/>
</dbReference>
<dbReference type="InterPro" id="IPR025110">
    <property type="entry name" value="AMP-bd_C"/>
</dbReference>
<comment type="caution">
    <text evidence="4">The sequence shown here is derived from an EMBL/GenBank/DDBJ whole genome shotgun (WGS) entry which is preliminary data.</text>
</comment>
<dbReference type="InterPro" id="IPR036291">
    <property type="entry name" value="NAD(P)-bd_dom_sf"/>
</dbReference>
<dbReference type="Pfam" id="PF00550">
    <property type="entry name" value="PP-binding"/>
    <property type="match status" value="1"/>
</dbReference>
<dbReference type="PROSITE" id="PS00012">
    <property type="entry name" value="PHOSPHOPANTETHEINE"/>
    <property type="match status" value="1"/>
</dbReference>
<keyword evidence="5" id="KW-1185">Reference proteome</keyword>
<dbReference type="InterPro" id="IPR036736">
    <property type="entry name" value="ACP-like_sf"/>
</dbReference>
<evidence type="ECO:0000259" key="3">
    <source>
        <dbReference type="PROSITE" id="PS50075"/>
    </source>
</evidence>